<dbReference type="SMART" id="SM00409">
    <property type="entry name" value="IG"/>
    <property type="match status" value="3"/>
</dbReference>
<dbReference type="GO" id="GO:0030154">
    <property type="term" value="P:cell differentiation"/>
    <property type="evidence" value="ECO:0007669"/>
    <property type="project" value="UniProtKB-ARBA"/>
</dbReference>
<feature type="domain" description="Fibronectin type-III" evidence="4">
    <location>
        <begin position="260"/>
        <end position="379"/>
    </location>
</feature>
<feature type="domain" description="Fibronectin type-III" evidence="4">
    <location>
        <begin position="392"/>
        <end position="500"/>
    </location>
</feature>
<dbReference type="InterPro" id="IPR036179">
    <property type="entry name" value="Ig-like_dom_sf"/>
</dbReference>
<dbReference type="InterPro" id="IPR013098">
    <property type="entry name" value="Ig_I-set"/>
</dbReference>
<sequence>MDVWRRTPIPAHFHDHIINISAAAGEGAVLTCQAEGDHPLRVAFTSTPRGGHLPLTPGSSGESVGMSGSGPFKAVLQLPVVTREDAGAYQCSASNTYGEDNMVIYLQVKDLGDLQGPPSARPPRNFTAVAGANTYLRCPVAGFPIAGVTWRRGGAGGADFPRSSSSAASSASGNSFGHSTRFHSFANGTLLIREVDPTEDPGEYSCIATDPHGHAARSALQLHVMSESAAADPTGEIGNKVVIRRLRSSRTPSMNTPSGPPTEVIAEAVSAESITVRWKPLIASYSNGEILGYQIAFREVMQPSRSMTAMTSGIGPNKEIMHPTPVGRLKVRTIRGQRRTDTTLSGLRPYSHYEVAVRAFNGIGPGPPSSPTVAVTFEDVNESHLYAVPGSPPSNLRCSPLSSQSLWVRWDPLPPRDRHGLLEGYKVLYQRTFSPENEFVQREPSSHGRYSEPPEIAPFSFPSNLREGMRAQVSCSVISGDFPTGLSWRKDGRPLAVAGSSDGGGATIDPDVQETRQHLFVSSLLFLRLAARHAGNYTCIASNAAATAEYTAVMEVKGPLILFIVLPLHSKATIVISIGRLK</sequence>
<dbReference type="InterPro" id="IPR003961">
    <property type="entry name" value="FN3_dom"/>
</dbReference>
<dbReference type="PROSITE" id="PS50853">
    <property type="entry name" value="FN3"/>
    <property type="match status" value="2"/>
</dbReference>
<dbReference type="CDD" id="cd00063">
    <property type="entry name" value="FN3"/>
    <property type="match status" value="2"/>
</dbReference>
<dbReference type="SUPFAM" id="SSF48726">
    <property type="entry name" value="Immunoglobulin"/>
    <property type="match status" value="3"/>
</dbReference>
<dbReference type="Pfam" id="PF00041">
    <property type="entry name" value="fn3"/>
    <property type="match status" value="1"/>
</dbReference>
<keyword evidence="2" id="KW-1015">Disulfide bond</keyword>
<feature type="domain" description="Ig-like" evidence="3">
    <location>
        <begin position="8"/>
        <end position="109"/>
    </location>
</feature>
<dbReference type="SMART" id="SM00408">
    <property type="entry name" value="IGc2"/>
    <property type="match status" value="3"/>
</dbReference>
<name>A0A8K0NXC9_LADFU</name>
<dbReference type="Pfam" id="PF07679">
    <property type="entry name" value="I-set"/>
    <property type="match status" value="2"/>
</dbReference>
<organism evidence="5 6">
    <name type="scientific">Ladona fulva</name>
    <name type="common">Scarce chaser dragonfly</name>
    <name type="synonym">Libellula fulva</name>
    <dbReference type="NCBI Taxonomy" id="123851"/>
    <lineage>
        <taxon>Eukaryota</taxon>
        <taxon>Metazoa</taxon>
        <taxon>Ecdysozoa</taxon>
        <taxon>Arthropoda</taxon>
        <taxon>Hexapoda</taxon>
        <taxon>Insecta</taxon>
        <taxon>Pterygota</taxon>
        <taxon>Palaeoptera</taxon>
        <taxon>Odonata</taxon>
        <taxon>Epiprocta</taxon>
        <taxon>Anisoptera</taxon>
        <taxon>Libelluloidea</taxon>
        <taxon>Libellulidae</taxon>
        <taxon>Ladona</taxon>
    </lineage>
</organism>
<dbReference type="CDD" id="cd00096">
    <property type="entry name" value="Ig"/>
    <property type="match status" value="1"/>
</dbReference>
<evidence type="ECO:0000256" key="1">
    <source>
        <dbReference type="ARBA" id="ARBA00022737"/>
    </source>
</evidence>
<dbReference type="SMART" id="SM00060">
    <property type="entry name" value="FN3"/>
    <property type="match status" value="2"/>
</dbReference>
<dbReference type="PROSITE" id="PS50835">
    <property type="entry name" value="IG_LIKE"/>
    <property type="match status" value="3"/>
</dbReference>
<evidence type="ECO:0000259" key="3">
    <source>
        <dbReference type="PROSITE" id="PS50835"/>
    </source>
</evidence>
<dbReference type="GO" id="GO:0009653">
    <property type="term" value="P:anatomical structure morphogenesis"/>
    <property type="evidence" value="ECO:0007669"/>
    <property type="project" value="UniProtKB-ARBA"/>
</dbReference>
<gene>
    <name evidence="5" type="ORF">J437_LFUL000072</name>
</gene>
<dbReference type="GO" id="GO:0016020">
    <property type="term" value="C:membrane"/>
    <property type="evidence" value="ECO:0007669"/>
    <property type="project" value="UniProtKB-SubCell"/>
</dbReference>
<reference evidence="5" key="2">
    <citation type="submission" date="2017-10" db="EMBL/GenBank/DDBJ databases">
        <title>Ladona fulva Genome sequencing and assembly.</title>
        <authorList>
            <person name="Murali S."/>
            <person name="Richards S."/>
            <person name="Bandaranaike D."/>
            <person name="Bellair M."/>
            <person name="Blankenburg K."/>
            <person name="Chao H."/>
            <person name="Dinh H."/>
            <person name="Doddapaneni H."/>
            <person name="Dugan-Rocha S."/>
            <person name="Elkadiri S."/>
            <person name="Gnanaolivu R."/>
            <person name="Hernandez B."/>
            <person name="Skinner E."/>
            <person name="Javaid M."/>
            <person name="Lee S."/>
            <person name="Li M."/>
            <person name="Ming W."/>
            <person name="Munidasa M."/>
            <person name="Muniz J."/>
            <person name="Nguyen L."/>
            <person name="Hughes D."/>
            <person name="Osuji N."/>
            <person name="Pu L.-L."/>
            <person name="Puazo M."/>
            <person name="Qu C."/>
            <person name="Quiroz J."/>
            <person name="Raj R."/>
            <person name="Weissenberger G."/>
            <person name="Xin Y."/>
            <person name="Zou X."/>
            <person name="Han Y."/>
            <person name="Worley K."/>
            <person name="Muzny D."/>
            <person name="Gibbs R."/>
        </authorList>
    </citation>
    <scope>NUCLEOTIDE SEQUENCE</scope>
    <source>
        <strain evidence="5">Sampled in the wild</strain>
    </source>
</reference>
<dbReference type="InterPro" id="IPR013783">
    <property type="entry name" value="Ig-like_fold"/>
</dbReference>
<dbReference type="OrthoDB" id="5969272at2759"/>
<keyword evidence="6" id="KW-1185">Reference proteome</keyword>
<dbReference type="Gene3D" id="2.60.40.10">
    <property type="entry name" value="Immunoglobulins"/>
    <property type="match status" value="5"/>
</dbReference>
<evidence type="ECO:0000256" key="2">
    <source>
        <dbReference type="ARBA" id="ARBA00023157"/>
    </source>
</evidence>
<dbReference type="InterPro" id="IPR007110">
    <property type="entry name" value="Ig-like_dom"/>
</dbReference>
<feature type="domain" description="Ig-like" evidence="3">
    <location>
        <begin position="454"/>
        <end position="555"/>
    </location>
</feature>
<dbReference type="GO" id="GO:0098609">
    <property type="term" value="P:cell-cell adhesion"/>
    <property type="evidence" value="ECO:0007669"/>
    <property type="project" value="TreeGrafter"/>
</dbReference>
<dbReference type="AlphaFoldDB" id="A0A8K0NXC9"/>
<dbReference type="SUPFAM" id="SSF49265">
    <property type="entry name" value="Fibronectin type III"/>
    <property type="match status" value="1"/>
</dbReference>
<dbReference type="PANTHER" id="PTHR44170">
    <property type="entry name" value="PROTEIN SIDEKICK"/>
    <property type="match status" value="1"/>
</dbReference>
<protein>
    <recommendedName>
        <fullName evidence="7">Down syndrome cell adhesion molecule-like protein Dscam2</fullName>
    </recommendedName>
</protein>
<reference evidence="5" key="1">
    <citation type="submission" date="2013-04" db="EMBL/GenBank/DDBJ databases">
        <authorList>
            <person name="Qu J."/>
            <person name="Murali S.C."/>
            <person name="Bandaranaike D."/>
            <person name="Bellair M."/>
            <person name="Blankenburg K."/>
            <person name="Chao H."/>
            <person name="Dinh H."/>
            <person name="Doddapaneni H."/>
            <person name="Downs B."/>
            <person name="Dugan-Rocha S."/>
            <person name="Elkadiri S."/>
            <person name="Gnanaolivu R.D."/>
            <person name="Hernandez B."/>
            <person name="Javaid M."/>
            <person name="Jayaseelan J.C."/>
            <person name="Lee S."/>
            <person name="Li M."/>
            <person name="Ming W."/>
            <person name="Munidasa M."/>
            <person name="Muniz J."/>
            <person name="Nguyen L."/>
            <person name="Ongeri F."/>
            <person name="Osuji N."/>
            <person name="Pu L.-L."/>
            <person name="Puazo M."/>
            <person name="Qu C."/>
            <person name="Quiroz J."/>
            <person name="Raj R."/>
            <person name="Weissenberger G."/>
            <person name="Xin Y."/>
            <person name="Zou X."/>
            <person name="Han Y."/>
            <person name="Richards S."/>
            <person name="Worley K."/>
            <person name="Muzny D."/>
            <person name="Gibbs R."/>
        </authorList>
    </citation>
    <scope>NUCLEOTIDE SEQUENCE</scope>
    <source>
        <strain evidence="5">Sampled in the wild</strain>
    </source>
</reference>
<dbReference type="InterPro" id="IPR003598">
    <property type="entry name" value="Ig_sub2"/>
</dbReference>
<dbReference type="FunFam" id="2.60.40.10:FF:000028">
    <property type="entry name" value="Neuronal cell adhesion molecule"/>
    <property type="match status" value="1"/>
</dbReference>
<evidence type="ECO:0000259" key="4">
    <source>
        <dbReference type="PROSITE" id="PS50853"/>
    </source>
</evidence>
<accession>A0A8K0NXC9</accession>
<comment type="caution">
    <text evidence="5">The sequence shown here is derived from an EMBL/GenBank/DDBJ whole genome shotgun (WGS) entry which is preliminary data.</text>
</comment>
<evidence type="ECO:0000313" key="6">
    <source>
        <dbReference type="Proteomes" id="UP000792457"/>
    </source>
</evidence>
<proteinExistence type="predicted"/>
<dbReference type="InterPro" id="IPR003599">
    <property type="entry name" value="Ig_sub"/>
</dbReference>
<dbReference type="EMBL" id="KZ308222">
    <property type="protein sequence ID" value="KAG8225093.1"/>
    <property type="molecule type" value="Genomic_DNA"/>
</dbReference>
<dbReference type="PANTHER" id="PTHR44170:SF6">
    <property type="entry name" value="CONTACTIN"/>
    <property type="match status" value="1"/>
</dbReference>
<dbReference type="FunFam" id="2.60.40.10:FF:000333">
    <property type="entry name" value="Down syndrome cell adhesion molecule"/>
    <property type="match status" value="1"/>
</dbReference>
<dbReference type="Proteomes" id="UP000792457">
    <property type="component" value="Unassembled WGS sequence"/>
</dbReference>
<feature type="domain" description="Ig-like" evidence="3">
    <location>
        <begin position="117"/>
        <end position="223"/>
    </location>
</feature>
<evidence type="ECO:0008006" key="7">
    <source>
        <dbReference type="Google" id="ProtNLM"/>
    </source>
</evidence>
<dbReference type="Pfam" id="PF13927">
    <property type="entry name" value="Ig_3"/>
    <property type="match status" value="1"/>
</dbReference>
<keyword evidence="1" id="KW-0677">Repeat</keyword>
<evidence type="ECO:0000313" key="5">
    <source>
        <dbReference type="EMBL" id="KAG8225093.1"/>
    </source>
</evidence>
<dbReference type="InterPro" id="IPR036116">
    <property type="entry name" value="FN3_sf"/>
</dbReference>